<evidence type="ECO:0000313" key="2">
    <source>
        <dbReference type="EMBL" id="TCD71967.1"/>
    </source>
</evidence>
<evidence type="ECO:0008006" key="4">
    <source>
        <dbReference type="Google" id="ProtNLM"/>
    </source>
</evidence>
<proteinExistence type="predicted"/>
<sequence length="521" mass="58430">MSRPHIVIASESPWGHARPLCGFAAKVVLARNIYVTLFTFPRIIERVKNEISRWFVPQDADRLNFIRIVALDCVAEEAQSFGDRRRREQERYHEAFLKEYGKLLDETPITCFATNIEHAAISSPSVLVLDLMVGPLAKMVRELNKKTPKIVGFCPAMATYMYVCAGPIERGGLALRSKILKEVELSGRSISLVADEMVSFISDELLQITGFPKMYHWELDPQDNSFVLGDFAGAMLIAMFEGYDECDGMIICSPEVYEPDVMAATEEWFAETGREVWAIGPLLPPLNNQVSTAGEEAQSEKAAEIKNFMDDVLEKNGRHSMLYISFGSGFWVSEFEKLEAFVDVVIELRIPFILSHGSPRAQLTDQFREKVKHSGLGLLSTWSPQQTILLHPATGWFVSHCGQNSTLEAISSGIPMICWPLYADQPLNAINLTLNHDVAYELLEVRSGPNGLKPIHRHLGKVPTGTLKAVQAEAKEVLEKAFGEDGVKKRAKAEALRRKVNDEWEKGGRAYEDMQMFLSTF</sequence>
<keyword evidence="3" id="KW-1185">Reference proteome</keyword>
<dbReference type="SUPFAM" id="SSF53756">
    <property type="entry name" value="UDP-Glycosyltransferase/glycogen phosphorylase"/>
    <property type="match status" value="1"/>
</dbReference>
<accession>A0A4V2MXZ2</accession>
<dbReference type="PANTHER" id="PTHR48045">
    <property type="entry name" value="UDP-GLYCOSYLTRANSFERASE 72B1"/>
    <property type="match status" value="1"/>
</dbReference>
<dbReference type="Gene3D" id="3.40.50.2000">
    <property type="entry name" value="Glycogen Phosphorylase B"/>
    <property type="match status" value="2"/>
</dbReference>
<dbReference type="InterPro" id="IPR002213">
    <property type="entry name" value="UDP_glucos_trans"/>
</dbReference>
<dbReference type="GO" id="GO:0008194">
    <property type="term" value="F:UDP-glycosyltransferase activity"/>
    <property type="evidence" value="ECO:0007669"/>
    <property type="project" value="InterPro"/>
</dbReference>
<dbReference type="CDD" id="cd03784">
    <property type="entry name" value="GT1_Gtf-like"/>
    <property type="match status" value="1"/>
</dbReference>
<dbReference type="OrthoDB" id="5835829at2759"/>
<comment type="caution">
    <text evidence="2">The sequence shown here is derived from an EMBL/GenBank/DDBJ whole genome shotgun (WGS) entry which is preliminary data.</text>
</comment>
<dbReference type="EMBL" id="RWJN01000001">
    <property type="protein sequence ID" value="TCD71967.1"/>
    <property type="molecule type" value="Genomic_DNA"/>
</dbReference>
<keyword evidence="1" id="KW-0808">Transferase</keyword>
<evidence type="ECO:0000313" key="3">
    <source>
        <dbReference type="Proteomes" id="UP000292702"/>
    </source>
</evidence>
<gene>
    <name evidence="2" type="ORF">EIP91_000099</name>
</gene>
<protein>
    <recommendedName>
        <fullName evidence="4">UDP-glycosyltransferases domain-containing protein</fullName>
    </recommendedName>
</protein>
<dbReference type="AlphaFoldDB" id="A0A4V2MXZ2"/>
<reference evidence="2 3" key="1">
    <citation type="submission" date="2018-11" db="EMBL/GenBank/DDBJ databases">
        <title>Genome assembly of Steccherinum ochraceum LE-BIN_3174, the white-rot fungus of the Steccherinaceae family (The Residual Polyporoid clade, Polyporales, Basidiomycota).</title>
        <authorList>
            <person name="Fedorova T.V."/>
            <person name="Glazunova O.A."/>
            <person name="Landesman E.O."/>
            <person name="Moiseenko K.V."/>
            <person name="Psurtseva N.V."/>
            <person name="Savinova O.S."/>
            <person name="Shakhova N.V."/>
            <person name="Tyazhelova T.V."/>
            <person name="Vasina D.V."/>
        </authorList>
    </citation>
    <scope>NUCLEOTIDE SEQUENCE [LARGE SCALE GENOMIC DNA]</scope>
    <source>
        <strain evidence="2 3">LE-BIN_3174</strain>
    </source>
</reference>
<organism evidence="2 3">
    <name type="scientific">Steccherinum ochraceum</name>
    <dbReference type="NCBI Taxonomy" id="92696"/>
    <lineage>
        <taxon>Eukaryota</taxon>
        <taxon>Fungi</taxon>
        <taxon>Dikarya</taxon>
        <taxon>Basidiomycota</taxon>
        <taxon>Agaricomycotina</taxon>
        <taxon>Agaricomycetes</taxon>
        <taxon>Polyporales</taxon>
        <taxon>Steccherinaceae</taxon>
        <taxon>Steccherinum</taxon>
    </lineage>
</organism>
<evidence type="ECO:0000256" key="1">
    <source>
        <dbReference type="ARBA" id="ARBA00022679"/>
    </source>
</evidence>
<name>A0A4V2MXZ2_9APHY</name>
<dbReference type="Pfam" id="PF00201">
    <property type="entry name" value="UDPGT"/>
    <property type="match status" value="1"/>
</dbReference>
<dbReference type="Proteomes" id="UP000292702">
    <property type="component" value="Unassembled WGS sequence"/>
</dbReference>
<dbReference type="PANTHER" id="PTHR48045:SF34">
    <property type="entry name" value="ISOFLAVONE 7-O-GLUCOSYLTRANSFERASE 1-LIKE"/>
    <property type="match status" value="1"/>
</dbReference>